<organism evidence="1 2">
    <name type="scientific">Staurois parvus</name>
    <dbReference type="NCBI Taxonomy" id="386267"/>
    <lineage>
        <taxon>Eukaryota</taxon>
        <taxon>Metazoa</taxon>
        <taxon>Chordata</taxon>
        <taxon>Craniata</taxon>
        <taxon>Vertebrata</taxon>
        <taxon>Euteleostomi</taxon>
        <taxon>Amphibia</taxon>
        <taxon>Batrachia</taxon>
        <taxon>Anura</taxon>
        <taxon>Neobatrachia</taxon>
        <taxon>Ranoidea</taxon>
        <taxon>Ranidae</taxon>
        <taxon>Staurois</taxon>
    </lineage>
</organism>
<evidence type="ECO:0000313" key="1">
    <source>
        <dbReference type="EMBL" id="CAI9537951.1"/>
    </source>
</evidence>
<evidence type="ECO:0000313" key="2">
    <source>
        <dbReference type="Proteomes" id="UP001162483"/>
    </source>
</evidence>
<name>A0ABN9ATT9_9NEOB</name>
<gene>
    <name evidence="1" type="ORF">SPARVUS_LOCUS1310749</name>
</gene>
<dbReference type="Proteomes" id="UP001162483">
    <property type="component" value="Unassembled WGS sequence"/>
</dbReference>
<dbReference type="EMBL" id="CATNWA010000743">
    <property type="protein sequence ID" value="CAI9537951.1"/>
    <property type="molecule type" value="Genomic_DNA"/>
</dbReference>
<reference evidence="1" key="1">
    <citation type="submission" date="2023-05" db="EMBL/GenBank/DDBJ databases">
        <authorList>
            <person name="Stuckert A."/>
        </authorList>
    </citation>
    <scope>NUCLEOTIDE SEQUENCE</scope>
</reference>
<accession>A0ABN9ATT9</accession>
<comment type="caution">
    <text evidence="1">The sequence shown here is derived from an EMBL/GenBank/DDBJ whole genome shotgun (WGS) entry which is preliminary data.</text>
</comment>
<sequence length="62" mass="7492">MVRDCRQSTGDRDCRHTTGDGEILERFYRRWSETASILQEMVRLRSQYRNQAGTMEYDVFRN</sequence>
<protein>
    <submittedName>
        <fullName evidence="1">Uncharacterized protein</fullName>
    </submittedName>
</protein>
<keyword evidence="2" id="KW-1185">Reference proteome</keyword>
<proteinExistence type="predicted"/>